<protein>
    <submittedName>
        <fullName evidence="1">Uncharacterized protein</fullName>
    </submittedName>
</protein>
<keyword evidence="2" id="KW-1185">Reference proteome</keyword>
<accession>A0A3N2DZZ4</accession>
<dbReference type="EMBL" id="RKHR01000003">
    <property type="protein sequence ID" value="ROS05404.1"/>
    <property type="molecule type" value="Genomic_DNA"/>
</dbReference>
<dbReference type="Proteomes" id="UP000275394">
    <property type="component" value="Unassembled WGS sequence"/>
</dbReference>
<reference evidence="1 2" key="1">
    <citation type="submission" date="2018-11" db="EMBL/GenBank/DDBJ databases">
        <title>Genomic Encyclopedia of Type Strains, Phase IV (KMG-IV): sequencing the most valuable type-strain genomes for metagenomic binning, comparative biology and taxonomic classification.</title>
        <authorList>
            <person name="Goeker M."/>
        </authorList>
    </citation>
    <scope>NUCLEOTIDE SEQUENCE [LARGE SCALE GENOMIC DNA]</scope>
    <source>
        <strain evidence="1 2">DSM 100316</strain>
    </source>
</reference>
<evidence type="ECO:0000313" key="2">
    <source>
        <dbReference type="Proteomes" id="UP000275394"/>
    </source>
</evidence>
<sequence>MSFINEIKLPPFKEAIKPNMHNIKGFNHE</sequence>
<comment type="caution">
    <text evidence="1">The sequence shown here is derived from an EMBL/GenBank/DDBJ whole genome shotgun (WGS) entry which is preliminary data.</text>
</comment>
<name>A0A3N2DZZ4_9GAMM</name>
<proteinExistence type="predicted"/>
<evidence type="ECO:0000313" key="1">
    <source>
        <dbReference type="EMBL" id="ROS05404.1"/>
    </source>
</evidence>
<dbReference type="AlphaFoldDB" id="A0A3N2DZZ4"/>
<organism evidence="1 2">
    <name type="scientific">Sinobacterium caligoides</name>
    <dbReference type="NCBI Taxonomy" id="933926"/>
    <lineage>
        <taxon>Bacteria</taxon>
        <taxon>Pseudomonadati</taxon>
        <taxon>Pseudomonadota</taxon>
        <taxon>Gammaproteobacteria</taxon>
        <taxon>Cellvibrionales</taxon>
        <taxon>Spongiibacteraceae</taxon>
        <taxon>Sinobacterium</taxon>
    </lineage>
</organism>
<gene>
    <name evidence="1" type="ORF">EDC56_0934</name>
</gene>